<evidence type="ECO:0000313" key="3">
    <source>
        <dbReference type="Proteomes" id="UP000515291"/>
    </source>
</evidence>
<keyword evidence="2" id="KW-0012">Acyltransferase</keyword>
<dbReference type="SMART" id="SM00827">
    <property type="entry name" value="PKS_AT"/>
    <property type="match status" value="1"/>
</dbReference>
<dbReference type="Pfam" id="PF00698">
    <property type="entry name" value="Acyl_transf_1"/>
    <property type="match status" value="1"/>
</dbReference>
<dbReference type="RefSeq" id="WP_184511746.1">
    <property type="nucleotide sequence ID" value="NZ_CP050292.1"/>
</dbReference>
<reference evidence="3" key="1">
    <citation type="journal article" date="2020" name="Mol. Plant Microbe">
        <title>Rhizobial microsymbionts of the narrowly endemic Oxytropis species growing in Kamchatka are characterized by significant genetic diversity and possess a set of genes that are associated with T3SS and T6SS secretion systems and can affect the development of symbiosis.</title>
        <authorList>
            <person name="Safronova V."/>
            <person name="Guro P."/>
            <person name="Sazanova A."/>
            <person name="Kuznetsova I."/>
            <person name="Belimov A."/>
            <person name="Yakubov V."/>
            <person name="Chirak E."/>
            <person name="Afonin A."/>
            <person name="Gogolev Y."/>
            <person name="Andronov E."/>
            <person name="Tikhonovich I."/>
        </authorList>
    </citation>
    <scope>NUCLEOTIDE SEQUENCE [LARGE SCALE GENOMIC DNA]</scope>
    <source>
        <strain evidence="3">581</strain>
    </source>
</reference>
<dbReference type="GO" id="GO:0004314">
    <property type="term" value="F:[acyl-carrier-protein] S-malonyltransferase activity"/>
    <property type="evidence" value="ECO:0007669"/>
    <property type="project" value="TreeGrafter"/>
</dbReference>
<dbReference type="InterPro" id="IPR016036">
    <property type="entry name" value="Malonyl_transacylase_ACP-bd"/>
</dbReference>
<dbReference type="SUPFAM" id="SSF52151">
    <property type="entry name" value="FabD/lysophospholipase-like"/>
    <property type="match status" value="1"/>
</dbReference>
<dbReference type="PANTHER" id="PTHR42681:SF6">
    <property type="entry name" value="BLL0263 PROTEIN"/>
    <property type="match status" value="1"/>
</dbReference>
<dbReference type="KEGG" id="trb:HB776_17730"/>
<dbReference type="EMBL" id="CP050292">
    <property type="protein sequence ID" value="QND72849.1"/>
    <property type="molecule type" value="Genomic_DNA"/>
</dbReference>
<gene>
    <name evidence="2" type="ORF">HB776_17730</name>
</gene>
<evidence type="ECO:0000313" key="2">
    <source>
        <dbReference type="EMBL" id="QND72849.1"/>
    </source>
</evidence>
<dbReference type="Gene3D" id="3.40.366.10">
    <property type="entry name" value="Malonyl-Coenzyme A Acyl Carrier Protein, domain 2"/>
    <property type="match status" value="1"/>
</dbReference>
<dbReference type="Proteomes" id="UP000515291">
    <property type="component" value="Chromosome"/>
</dbReference>
<sequence length="311" mass="32524">MTLAILCSGQGLQHPQMFALTGDTSEAANLFAHAAALLGGRDPRAMVRVDSNEALHQNRVGQILCTLQALAATSILRDAWPRKLIIAGYSLGEVAAWSVAGLLDATTTLDLVARRAEAMDAASIPGDGLLFVRGLSRGIIEDLCNNHDVAVAIVNPGDAYVLGGAGKALDALAEKAKTIGAARVVRVAVNVASHTSRLAAASAEFRKMLDQTPIKPRPNIAVRLFSGIDGSSVIDIPLGMDKLAEQISHTVQWAACLEGCVEAGASTFLELGPGRALSEMAAGAYPAIPARSLEDFSTLTGLRTWLVRIIG</sequence>
<keyword evidence="2" id="KW-0808">Transferase</keyword>
<dbReference type="InterPro" id="IPR016035">
    <property type="entry name" value="Acyl_Trfase/lysoPLipase"/>
</dbReference>
<organism evidence="2 3">
    <name type="scientific">Tardiphaga robiniae</name>
    <dbReference type="NCBI Taxonomy" id="943830"/>
    <lineage>
        <taxon>Bacteria</taxon>
        <taxon>Pseudomonadati</taxon>
        <taxon>Pseudomonadota</taxon>
        <taxon>Alphaproteobacteria</taxon>
        <taxon>Hyphomicrobiales</taxon>
        <taxon>Nitrobacteraceae</taxon>
        <taxon>Tardiphaga</taxon>
    </lineage>
</organism>
<dbReference type="InterPro" id="IPR014043">
    <property type="entry name" value="Acyl_transferase_dom"/>
</dbReference>
<dbReference type="InterPro" id="IPR050858">
    <property type="entry name" value="Mal-CoA-ACP_Trans/PKS_FabD"/>
</dbReference>
<dbReference type="Gene3D" id="3.30.70.250">
    <property type="entry name" value="Malonyl-CoA ACP transacylase, ACP-binding"/>
    <property type="match status" value="1"/>
</dbReference>
<dbReference type="PANTHER" id="PTHR42681">
    <property type="entry name" value="MALONYL-COA-ACYL CARRIER PROTEIN TRANSACYLASE, MITOCHONDRIAL"/>
    <property type="match status" value="1"/>
</dbReference>
<evidence type="ECO:0000259" key="1">
    <source>
        <dbReference type="SMART" id="SM00827"/>
    </source>
</evidence>
<dbReference type="InterPro" id="IPR001227">
    <property type="entry name" value="Ac_transferase_dom_sf"/>
</dbReference>
<dbReference type="GO" id="GO:0006633">
    <property type="term" value="P:fatty acid biosynthetic process"/>
    <property type="evidence" value="ECO:0007669"/>
    <property type="project" value="TreeGrafter"/>
</dbReference>
<dbReference type="GO" id="GO:0005829">
    <property type="term" value="C:cytosol"/>
    <property type="evidence" value="ECO:0007669"/>
    <property type="project" value="TreeGrafter"/>
</dbReference>
<protein>
    <submittedName>
        <fullName evidence="2">Acyltransferase domain-containing protein</fullName>
    </submittedName>
</protein>
<name>A0A7G6U1G7_9BRAD</name>
<dbReference type="AlphaFoldDB" id="A0A7G6U1G7"/>
<feature type="domain" description="Malonyl-CoA:ACP transacylase (MAT)" evidence="1">
    <location>
        <begin position="6"/>
        <end position="305"/>
    </location>
</feature>
<accession>A0A7G6U1G7</accession>
<proteinExistence type="predicted"/>
<dbReference type="SUPFAM" id="SSF55048">
    <property type="entry name" value="Probable ACP-binding domain of malonyl-CoA ACP transacylase"/>
    <property type="match status" value="1"/>
</dbReference>